<accession>A0AAN8SE95</accession>
<gene>
    <name evidence="2" type="ORF">RUM43_004946</name>
</gene>
<feature type="region of interest" description="Disordered" evidence="1">
    <location>
        <begin position="41"/>
        <end position="69"/>
    </location>
</feature>
<evidence type="ECO:0000313" key="3">
    <source>
        <dbReference type="Proteomes" id="UP001372834"/>
    </source>
</evidence>
<proteinExistence type="predicted"/>
<dbReference type="EMBL" id="JAWJWE010000002">
    <property type="protein sequence ID" value="KAK6643441.1"/>
    <property type="molecule type" value="Genomic_DNA"/>
</dbReference>
<name>A0AAN8SE95_POLSC</name>
<organism evidence="2 3">
    <name type="scientific">Polyplax serrata</name>
    <name type="common">Common mouse louse</name>
    <dbReference type="NCBI Taxonomy" id="468196"/>
    <lineage>
        <taxon>Eukaryota</taxon>
        <taxon>Metazoa</taxon>
        <taxon>Ecdysozoa</taxon>
        <taxon>Arthropoda</taxon>
        <taxon>Hexapoda</taxon>
        <taxon>Insecta</taxon>
        <taxon>Pterygota</taxon>
        <taxon>Neoptera</taxon>
        <taxon>Paraneoptera</taxon>
        <taxon>Psocodea</taxon>
        <taxon>Troctomorpha</taxon>
        <taxon>Phthiraptera</taxon>
        <taxon>Anoplura</taxon>
        <taxon>Polyplacidae</taxon>
        <taxon>Polyplax</taxon>
    </lineage>
</organism>
<evidence type="ECO:0000256" key="1">
    <source>
        <dbReference type="SAM" id="MobiDB-lite"/>
    </source>
</evidence>
<dbReference type="Proteomes" id="UP001372834">
    <property type="component" value="Unassembled WGS sequence"/>
</dbReference>
<protein>
    <submittedName>
        <fullName evidence="2">Uncharacterized protein</fullName>
    </submittedName>
</protein>
<sequence length="133" mass="14747">MKSVGMADHKSVGIVLVTVSVVAWRLTSQDAPSCRSMLGLGGGDDSTNEPNQRFVPRMPPSYGRPHHPYAASKMAGPEWPEAQFGMLLAYAARNEYVKLLTQPQLHYYRTIVVPRFKCSVENHGLPKVVQLKP</sequence>
<comment type="caution">
    <text evidence="2">The sequence shown here is derived from an EMBL/GenBank/DDBJ whole genome shotgun (WGS) entry which is preliminary data.</text>
</comment>
<reference evidence="2 3" key="1">
    <citation type="submission" date="2023-10" db="EMBL/GenBank/DDBJ databases">
        <title>Genomes of two closely related lineages of the louse Polyplax serrata with different host specificities.</title>
        <authorList>
            <person name="Martinu J."/>
            <person name="Tarabai H."/>
            <person name="Stefka J."/>
            <person name="Hypsa V."/>
        </authorList>
    </citation>
    <scope>NUCLEOTIDE SEQUENCE [LARGE SCALE GENOMIC DNA]</scope>
    <source>
        <strain evidence="2">HR10_N</strain>
    </source>
</reference>
<evidence type="ECO:0000313" key="2">
    <source>
        <dbReference type="EMBL" id="KAK6643441.1"/>
    </source>
</evidence>
<dbReference type="AlphaFoldDB" id="A0AAN8SE95"/>